<dbReference type="AlphaFoldDB" id="A0AAV9CH10"/>
<protein>
    <submittedName>
        <fullName evidence="6">Uncharacterized protein</fullName>
    </submittedName>
</protein>
<keyword evidence="2 5" id="KW-0812">Transmembrane</keyword>
<keyword evidence="7" id="KW-1185">Reference proteome</keyword>
<keyword evidence="4 5" id="KW-0472">Membrane</keyword>
<dbReference type="InterPro" id="IPR005178">
    <property type="entry name" value="Ostalpha/TMEM184C"/>
</dbReference>
<evidence type="ECO:0000313" key="7">
    <source>
        <dbReference type="Proteomes" id="UP001180020"/>
    </source>
</evidence>
<evidence type="ECO:0000313" key="6">
    <source>
        <dbReference type="EMBL" id="KAK1288087.1"/>
    </source>
</evidence>
<organism evidence="6 7">
    <name type="scientific">Acorus calamus</name>
    <name type="common">Sweet flag</name>
    <dbReference type="NCBI Taxonomy" id="4465"/>
    <lineage>
        <taxon>Eukaryota</taxon>
        <taxon>Viridiplantae</taxon>
        <taxon>Streptophyta</taxon>
        <taxon>Embryophyta</taxon>
        <taxon>Tracheophyta</taxon>
        <taxon>Spermatophyta</taxon>
        <taxon>Magnoliopsida</taxon>
        <taxon>Liliopsida</taxon>
        <taxon>Acoraceae</taxon>
        <taxon>Acorus</taxon>
    </lineage>
</organism>
<dbReference type="Pfam" id="PF03619">
    <property type="entry name" value="Solute_trans_a"/>
    <property type="match status" value="1"/>
</dbReference>
<name>A0AAV9CH10_ACOCL</name>
<dbReference type="GO" id="GO:0016020">
    <property type="term" value="C:membrane"/>
    <property type="evidence" value="ECO:0007669"/>
    <property type="project" value="UniProtKB-SubCell"/>
</dbReference>
<comment type="caution">
    <text evidence="6">The sequence shown here is derived from an EMBL/GenBank/DDBJ whole genome shotgun (WGS) entry which is preliminary data.</text>
</comment>
<evidence type="ECO:0000256" key="1">
    <source>
        <dbReference type="ARBA" id="ARBA00004141"/>
    </source>
</evidence>
<evidence type="ECO:0000256" key="2">
    <source>
        <dbReference type="ARBA" id="ARBA00022692"/>
    </source>
</evidence>
<dbReference type="EMBL" id="JAUJYO010000019">
    <property type="protein sequence ID" value="KAK1288087.1"/>
    <property type="molecule type" value="Genomic_DNA"/>
</dbReference>
<proteinExistence type="predicted"/>
<keyword evidence="3 5" id="KW-1133">Transmembrane helix</keyword>
<comment type="subcellular location">
    <subcellularLocation>
        <location evidence="1">Membrane</location>
        <topology evidence="1">Multi-pass membrane protein</topology>
    </subcellularLocation>
</comment>
<sequence length="90" mass="10184">MEVIRQSHWGEVYRNLHTPGLLIGGLSVLIAVVLSTFSILQHLKWYTNPSGTDWVRRTAGAAVTWAVRSRVHRIERFNVNRSSPSDAMDP</sequence>
<feature type="transmembrane region" description="Helical" evidence="5">
    <location>
        <begin position="20"/>
        <end position="40"/>
    </location>
</feature>
<evidence type="ECO:0000256" key="3">
    <source>
        <dbReference type="ARBA" id="ARBA00022989"/>
    </source>
</evidence>
<evidence type="ECO:0000256" key="5">
    <source>
        <dbReference type="SAM" id="Phobius"/>
    </source>
</evidence>
<dbReference type="Proteomes" id="UP001180020">
    <property type="component" value="Unassembled WGS sequence"/>
</dbReference>
<reference evidence="6" key="2">
    <citation type="submission" date="2023-06" db="EMBL/GenBank/DDBJ databases">
        <authorList>
            <person name="Ma L."/>
            <person name="Liu K.-W."/>
            <person name="Li Z."/>
            <person name="Hsiao Y.-Y."/>
            <person name="Qi Y."/>
            <person name="Fu T."/>
            <person name="Tang G."/>
            <person name="Zhang D."/>
            <person name="Sun W.-H."/>
            <person name="Liu D.-K."/>
            <person name="Li Y."/>
            <person name="Chen G.-Z."/>
            <person name="Liu X.-D."/>
            <person name="Liao X.-Y."/>
            <person name="Jiang Y.-T."/>
            <person name="Yu X."/>
            <person name="Hao Y."/>
            <person name="Huang J."/>
            <person name="Zhao X.-W."/>
            <person name="Ke S."/>
            <person name="Chen Y.-Y."/>
            <person name="Wu W.-L."/>
            <person name="Hsu J.-L."/>
            <person name="Lin Y.-F."/>
            <person name="Huang M.-D."/>
            <person name="Li C.-Y."/>
            <person name="Huang L."/>
            <person name="Wang Z.-W."/>
            <person name="Zhao X."/>
            <person name="Zhong W.-Y."/>
            <person name="Peng D.-H."/>
            <person name="Ahmad S."/>
            <person name="Lan S."/>
            <person name="Zhang J.-S."/>
            <person name="Tsai W.-C."/>
            <person name="Van De Peer Y."/>
            <person name="Liu Z.-J."/>
        </authorList>
    </citation>
    <scope>NUCLEOTIDE SEQUENCE</scope>
    <source>
        <strain evidence="6">CP</strain>
        <tissue evidence="6">Leaves</tissue>
    </source>
</reference>
<reference evidence="6" key="1">
    <citation type="journal article" date="2023" name="Nat. Commun.">
        <title>Diploid and tetraploid genomes of Acorus and the evolution of monocots.</title>
        <authorList>
            <person name="Ma L."/>
            <person name="Liu K.W."/>
            <person name="Li Z."/>
            <person name="Hsiao Y.Y."/>
            <person name="Qi Y."/>
            <person name="Fu T."/>
            <person name="Tang G.D."/>
            <person name="Zhang D."/>
            <person name="Sun W.H."/>
            <person name="Liu D.K."/>
            <person name="Li Y."/>
            <person name="Chen G.Z."/>
            <person name="Liu X.D."/>
            <person name="Liao X.Y."/>
            <person name="Jiang Y.T."/>
            <person name="Yu X."/>
            <person name="Hao Y."/>
            <person name="Huang J."/>
            <person name="Zhao X.W."/>
            <person name="Ke S."/>
            <person name="Chen Y.Y."/>
            <person name="Wu W.L."/>
            <person name="Hsu J.L."/>
            <person name="Lin Y.F."/>
            <person name="Huang M.D."/>
            <person name="Li C.Y."/>
            <person name="Huang L."/>
            <person name="Wang Z.W."/>
            <person name="Zhao X."/>
            <person name="Zhong W.Y."/>
            <person name="Peng D.H."/>
            <person name="Ahmad S."/>
            <person name="Lan S."/>
            <person name="Zhang J.S."/>
            <person name="Tsai W.C."/>
            <person name="Van de Peer Y."/>
            <person name="Liu Z.J."/>
        </authorList>
    </citation>
    <scope>NUCLEOTIDE SEQUENCE</scope>
    <source>
        <strain evidence="6">CP</strain>
    </source>
</reference>
<accession>A0AAV9CH10</accession>
<evidence type="ECO:0000256" key="4">
    <source>
        <dbReference type="ARBA" id="ARBA00023136"/>
    </source>
</evidence>
<gene>
    <name evidence="6" type="ORF">QJS10_CPB19g01920</name>
</gene>